<evidence type="ECO:0000256" key="3">
    <source>
        <dbReference type="ARBA" id="ARBA00022475"/>
    </source>
</evidence>
<dbReference type="Gene3D" id="1.20.120.80">
    <property type="entry name" value="Cytochrome c oxidase, subunit III, four-helix bundle"/>
    <property type="match status" value="1"/>
</dbReference>
<accession>A0AAC9LJN7</accession>
<dbReference type="Pfam" id="PF00510">
    <property type="entry name" value="COX3"/>
    <property type="match status" value="1"/>
</dbReference>
<dbReference type="GO" id="GO:0005886">
    <property type="term" value="C:plasma membrane"/>
    <property type="evidence" value="ECO:0007669"/>
    <property type="project" value="UniProtKB-SubCell"/>
</dbReference>
<dbReference type="EMBL" id="CP019352">
    <property type="protein sequence ID" value="APX99338.1"/>
    <property type="molecule type" value="Genomic_DNA"/>
</dbReference>
<feature type="transmembrane region" description="Helical" evidence="8">
    <location>
        <begin position="53"/>
        <end position="73"/>
    </location>
</feature>
<keyword evidence="5 8" id="KW-1133">Transmembrane helix</keyword>
<comment type="subcellular location">
    <subcellularLocation>
        <location evidence="1 7">Cell membrane</location>
        <topology evidence="1 7">Multi-pass membrane protein</topology>
    </subcellularLocation>
</comment>
<evidence type="ECO:0000256" key="2">
    <source>
        <dbReference type="ARBA" id="ARBA00010581"/>
    </source>
</evidence>
<evidence type="ECO:0000259" key="9">
    <source>
        <dbReference type="PROSITE" id="PS50253"/>
    </source>
</evidence>
<dbReference type="PANTHER" id="PTHR11403">
    <property type="entry name" value="CYTOCHROME C OXIDASE SUBUNIT III"/>
    <property type="match status" value="1"/>
</dbReference>
<evidence type="ECO:0000256" key="4">
    <source>
        <dbReference type="ARBA" id="ARBA00022692"/>
    </source>
</evidence>
<comment type="similarity">
    <text evidence="2 7">Belongs to the cytochrome c oxidase subunit 3 family.</text>
</comment>
<keyword evidence="4 7" id="KW-0812">Transmembrane</keyword>
<dbReference type="AlphaFoldDB" id="A0AAC9LJN7"/>
<feature type="transmembrane region" description="Helical" evidence="8">
    <location>
        <begin position="20"/>
        <end position="41"/>
    </location>
</feature>
<feature type="transmembrane region" description="Helical" evidence="8">
    <location>
        <begin position="85"/>
        <end position="107"/>
    </location>
</feature>
<dbReference type="KEGG" id="lvn:BWR22_03120"/>
<evidence type="ECO:0000313" key="11">
    <source>
        <dbReference type="Proteomes" id="UP000187506"/>
    </source>
</evidence>
<protein>
    <submittedName>
        <fullName evidence="10">Cytochrome oxidase subunit III</fullName>
    </submittedName>
</protein>
<dbReference type="GO" id="GO:0019646">
    <property type="term" value="P:aerobic electron transport chain"/>
    <property type="evidence" value="ECO:0007669"/>
    <property type="project" value="InterPro"/>
</dbReference>
<evidence type="ECO:0000256" key="7">
    <source>
        <dbReference type="RuleBase" id="RU003376"/>
    </source>
</evidence>
<sequence length="193" mass="22136">MDLTQGTLKEKNSRAKKMMLWFGLIALFMSFAGLTSAVIISRKRPDWSQELELPQVFLISVFVILASSVAYILAQRALKNNNRKLTTSFLLLSFILGVIFIFLQFQGFKALIDSGYYFTGQTSDPKASFIFLIAFFHLLHVAVGLICLLVVIYNHFKQKYTANNMLGMELAGTFWHFIDILWVFLYLLMYFVG</sequence>
<dbReference type="GO" id="GO:0004129">
    <property type="term" value="F:cytochrome-c oxidase activity"/>
    <property type="evidence" value="ECO:0007669"/>
    <property type="project" value="InterPro"/>
</dbReference>
<keyword evidence="6 8" id="KW-0472">Membrane</keyword>
<dbReference type="SUPFAM" id="SSF81452">
    <property type="entry name" value="Cytochrome c oxidase subunit III-like"/>
    <property type="match status" value="1"/>
</dbReference>
<evidence type="ECO:0000256" key="8">
    <source>
        <dbReference type="SAM" id="Phobius"/>
    </source>
</evidence>
<dbReference type="RefSeq" id="WP_076731977.1">
    <property type="nucleotide sequence ID" value="NZ_CP019352.1"/>
</dbReference>
<feature type="domain" description="Heme-copper oxidase subunit III family profile" evidence="9">
    <location>
        <begin position="1"/>
        <end position="193"/>
    </location>
</feature>
<name>A0AAC9LJN7_9FLAO</name>
<dbReference type="InterPro" id="IPR000298">
    <property type="entry name" value="Cyt_c_oxidase-like_su3"/>
</dbReference>
<dbReference type="Proteomes" id="UP000187506">
    <property type="component" value="Chromosome"/>
</dbReference>
<keyword evidence="11" id="KW-1185">Reference proteome</keyword>
<gene>
    <name evidence="10" type="ORF">BWR22_03120</name>
</gene>
<organism evidence="10 11">
    <name type="scientific">Lacinutrix venerupis</name>
    <dbReference type="NCBI Taxonomy" id="1486034"/>
    <lineage>
        <taxon>Bacteria</taxon>
        <taxon>Pseudomonadati</taxon>
        <taxon>Bacteroidota</taxon>
        <taxon>Flavobacteriia</taxon>
        <taxon>Flavobacteriales</taxon>
        <taxon>Flavobacteriaceae</taxon>
        <taxon>Lacinutrix</taxon>
    </lineage>
</organism>
<dbReference type="PANTHER" id="PTHR11403:SF2">
    <property type="entry name" value="CYTOCHROME BO(3) UBIQUINOL OXIDASE SUBUNIT 3"/>
    <property type="match status" value="1"/>
</dbReference>
<keyword evidence="3" id="KW-1003">Cell membrane</keyword>
<proteinExistence type="inferred from homology"/>
<dbReference type="InterPro" id="IPR013833">
    <property type="entry name" value="Cyt_c_oxidase_su3_a-hlx"/>
</dbReference>
<feature type="transmembrane region" description="Helical" evidence="8">
    <location>
        <begin position="174"/>
        <end position="192"/>
    </location>
</feature>
<evidence type="ECO:0000256" key="5">
    <source>
        <dbReference type="ARBA" id="ARBA00022989"/>
    </source>
</evidence>
<feature type="transmembrane region" description="Helical" evidence="8">
    <location>
        <begin position="127"/>
        <end position="153"/>
    </location>
</feature>
<dbReference type="InterPro" id="IPR024791">
    <property type="entry name" value="Cyt_c/ubiquinol_Oxase_su3"/>
</dbReference>
<evidence type="ECO:0000256" key="6">
    <source>
        <dbReference type="ARBA" id="ARBA00023136"/>
    </source>
</evidence>
<dbReference type="PROSITE" id="PS50253">
    <property type="entry name" value="COX3"/>
    <property type="match status" value="1"/>
</dbReference>
<evidence type="ECO:0000256" key="1">
    <source>
        <dbReference type="ARBA" id="ARBA00004651"/>
    </source>
</evidence>
<evidence type="ECO:0000313" key="10">
    <source>
        <dbReference type="EMBL" id="APX99338.1"/>
    </source>
</evidence>
<reference evidence="10 11" key="1">
    <citation type="submission" date="2017-01" db="EMBL/GenBank/DDBJ databases">
        <title>Complete genome of Lacinutrix venerupis DOK2-8 isolated from seawater in Dokdo.</title>
        <authorList>
            <person name="Chi W.-J."/>
            <person name="Kim J.H."/>
        </authorList>
    </citation>
    <scope>NUCLEOTIDE SEQUENCE [LARGE SCALE GENOMIC DNA]</scope>
    <source>
        <strain evidence="10 11">DOK2-8</strain>
    </source>
</reference>
<dbReference type="InterPro" id="IPR035973">
    <property type="entry name" value="Cyt_c_oxidase_su3-like_sf"/>
</dbReference>